<gene>
    <name evidence="2" type="ORF">EPI10_031423</name>
</gene>
<evidence type="ECO:0000256" key="1">
    <source>
        <dbReference type="SAM" id="MobiDB-lite"/>
    </source>
</evidence>
<dbReference type="Proteomes" id="UP000325315">
    <property type="component" value="Unassembled WGS sequence"/>
</dbReference>
<feature type="region of interest" description="Disordered" evidence="1">
    <location>
        <begin position="1"/>
        <end position="20"/>
    </location>
</feature>
<comment type="caution">
    <text evidence="2">The sequence shown here is derived from an EMBL/GenBank/DDBJ whole genome shotgun (WGS) entry which is preliminary data.</text>
</comment>
<evidence type="ECO:0000313" key="3">
    <source>
        <dbReference type="Proteomes" id="UP000325315"/>
    </source>
</evidence>
<organism evidence="2 3">
    <name type="scientific">Gossypium australe</name>
    <dbReference type="NCBI Taxonomy" id="47621"/>
    <lineage>
        <taxon>Eukaryota</taxon>
        <taxon>Viridiplantae</taxon>
        <taxon>Streptophyta</taxon>
        <taxon>Embryophyta</taxon>
        <taxon>Tracheophyta</taxon>
        <taxon>Spermatophyta</taxon>
        <taxon>Magnoliopsida</taxon>
        <taxon>eudicotyledons</taxon>
        <taxon>Gunneridae</taxon>
        <taxon>Pentapetalae</taxon>
        <taxon>rosids</taxon>
        <taxon>malvids</taxon>
        <taxon>Malvales</taxon>
        <taxon>Malvaceae</taxon>
        <taxon>Malvoideae</taxon>
        <taxon>Gossypium</taxon>
    </lineage>
</organism>
<name>A0A5B6X087_9ROSI</name>
<protein>
    <submittedName>
        <fullName evidence="2">Uncharacterized protein</fullName>
    </submittedName>
</protein>
<sequence length="63" mass="7209">MWDSVANNLENQPPPPQLHANINMARNERSLREYTFPNLDMVQGSITRPAIMANNFEIKPAMI</sequence>
<reference evidence="3" key="1">
    <citation type="journal article" date="2019" name="Plant Biotechnol. J.">
        <title>Genome sequencing of the Australian wild diploid species Gossypium australe highlights disease resistance and delayed gland morphogenesis.</title>
        <authorList>
            <person name="Cai Y."/>
            <person name="Cai X."/>
            <person name="Wang Q."/>
            <person name="Wang P."/>
            <person name="Zhang Y."/>
            <person name="Cai C."/>
            <person name="Xu Y."/>
            <person name="Wang K."/>
            <person name="Zhou Z."/>
            <person name="Wang C."/>
            <person name="Geng S."/>
            <person name="Li B."/>
            <person name="Dong Q."/>
            <person name="Hou Y."/>
            <person name="Wang H."/>
            <person name="Ai P."/>
            <person name="Liu Z."/>
            <person name="Yi F."/>
            <person name="Sun M."/>
            <person name="An G."/>
            <person name="Cheng J."/>
            <person name="Zhang Y."/>
            <person name="Shi Q."/>
            <person name="Xie Y."/>
            <person name="Shi X."/>
            <person name="Chang Y."/>
            <person name="Huang F."/>
            <person name="Chen Y."/>
            <person name="Hong S."/>
            <person name="Mi L."/>
            <person name="Sun Q."/>
            <person name="Zhang L."/>
            <person name="Zhou B."/>
            <person name="Peng R."/>
            <person name="Zhang X."/>
            <person name="Liu F."/>
        </authorList>
    </citation>
    <scope>NUCLEOTIDE SEQUENCE [LARGE SCALE GENOMIC DNA]</scope>
    <source>
        <strain evidence="3">cv. PA1801</strain>
    </source>
</reference>
<proteinExistence type="predicted"/>
<feature type="compositionally biased region" description="Polar residues" evidence="1">
    <location>
        <begin position="1"/>
        <end position="11"/>
    </location>
</feature>
<dbReference type="AlphaFoldDB" id="A0A5B6X087"/>
<keyword evidence="3" id="KW-1185">Reference proteome</keyword>
<evidence type="ECO:0000313" key="2">
    <source>
        <dbReference type="EMBL" id="KAA3487609.1"/>
    </source>
</evidence>
<accession>A0A5B6X087</accession>
<dbReference type="OrthoDB" id="1417698at2759"/>
<dbReference type="EMBL" id="SMMG02000001">
    <property type="protein sequence ID" value="KAA3487609.1"/>
    <property type="molecule type" value="Genomic_DNA"/>
</dbReference>